<accession>A0A7U2FD00</accession>
<protein>
    <recommendedName>
        <fullName evidence="3">Aminoglycoside phosphotransferase domain-containing protein</fullName>
    </recommendedName>
</protein>
<dbReference type="Pfam" id="PF01633">
    <property type="entry name" value="Choline_kinase"/>
    <property type="match status" value="1"/>
</dbReference>
<dbReference type="Proteomes" id="UP000663193">
    <property type="component" value="Chromosome 11"/>
</dbReference>
<dbReference type="Gene3D" id="3.90.1200.10">
    <property type="match status" value="1"/>
</dbReference>
<dbReference type="PANTHER" id="PTHR21310:SF15">
    <property type="entry name" value="AMINOGLYCOSIDE PHOSPHOTRANSFERASE DOMAIN-CONTAINING PROTEIN"/>
    <property type="match status" value="1"/>
</dbReference>
<evidence type="ECO:0008006" key="3">
    <source>
        <dbReference type="Google" id="ProtNLM"/>
    </source>
</evidence>
<keyword evidence="2" id="KW-1185">Reference proteome</keyword>
<organism evidence="1 2">
    <name type="scientific">Phaeosphaeria nodorum (strain SN15 / ATCC MYA-4574 / FGSC 10173)</name>
    <name type="common">Glume blotch fungus</name>
    <name type="synonym">Parastagonospora nodorum</name>
    <dbReference type="NCBI Taxonomy" id="321614"/>
    <lineage>
        <taxon>Eukaryota</taxon>
        <taxon>Fungi</taxon>
        <taxon>Dikarya</taxon>
        <taxon>Ascomycota</taxon>
        <taxon>Pezizomycotina</taxon>
        <taxon>Dothideomycetes</taxon>
        <taxon>Pleosporomycetidae</taxon>
        <taxon>Pleosporales</taxon>
        <taxon>Pleosporineae</taxon>
        <taxon>Phaeosphaeriaceae</taxon>
        <taxon>Parastagonospora</taxon>
    </lineage>
</organism>
<reference evidence="2" key="1">
    <citation type="journal article" date="2021" name="BMC Genomics">
        <title>Chromosome-level genome assembly and manually-curated proteome of model necrotroph Parastagonospora nodorum Sn15 reveals a genome-wide trove of candidate effector homologs, and redundancy of virulence-related functions within an accessory chromosome.</title>
        <authorList>
            <person name="Bertazzoni S."/>
            <person name="Jones D.A.B."/>
            <person name="Phan H.T."/>
            <person name="Tan K.-C."/>
            <person name="Hane J.K."/>
        </authorList>
    </citation>
    <scope>NUCLEOTIDE SEQUENCE [LARGE SCALE GENOMIC DNA]</scope>
    <source>
        <strain evidence="2">SN15 / ATCC MYA-4574 / FGSC 10173)</strain>
    </source>
</reference>
<proteinExistence type="predicted"/>
<evidence type="ECO:0000313" key="2">
    <source>
        <dbReference type="Proteomes" id="UP000663193"/>
    </source>
</evidence>
<evidence type="ECO:0000313" key="1">
    <source>
        <dbReference type="EMBL" id="QRD00671.1"/>
    </source>
</evidence>
<sequence>MGQDLLPDNVILTTIFPTATPASVQVVANTWATCTFRVQFNTPPESHMSKDLIVRLETSNDKLAAVAALETLARTCISDLVPATYCVGQAITADGRAVEFSISAFVTETETLESLWPSLDVVQKKVILEEVIAAIKKLQGSEISPKAEAHRVPLISTCQLLTDFVAQYQLKKFATSSIEESSGGVTITSALPNINPVSFSNQQLKELDNTAVFCHNDMEPRNILIRRTTSGYKLAAIIDWETASIAPFAFETAAKDTHLGASNQYFDWYSMYKSATKSLIPDGHVATKLICAVHLIVSSRQRQLLKNVSAEIERRWVEMVELEMHEDVRAGMVKKEGAKEWKYDKGELVELELQVLKDFGRI</sequence>
<name>A0A7U2FD00_PHANO</name>
<dbReference type="InterPro" id="IPR011009">
    <property type="entry name" value="Kinase-like_dom_sf"/>
</dbReference>
<dbReference type="AlphaFoldDB" id="A0A7U2FD00"/>
<gene>
    <name evidence="1" type="ORF">JI435_092170</name>
</gene>
<dbReference type="EMBL" id="CP069033">
    <property type="protein sequence ID" value="QRD00671.1"/>
    <property type="molecule type" value="Genomic_DNA"/>
</dbReference>
<dbReference type="OrthoDB" id="2906425at2759"/>
<dbReference type="VEuPathDB" id="FungiDB:JI435_092170"/>
<dbReference type="OMA" id="MVELEMH"/>
<dbReference type="SUPFAM" id="SSF56112">
    <property type="entry name" value="Protein kinase-like (PK-like)"/>
    <property type="match status" value="1"/>
</dbReference>
<dbReference type="PANTHER" id="PTHR21310">
    <property type="entry name" value="AMINOGLYCOSIDE PHOSPHOTRANSFERASE-RELATED-RELATED"/>
    <property type="match status" value="1"/>
</dbReference>
<dbReference type="InterPro" id="IPR051678">
    <property type="entry name" value="AGP_Transferase"/>
</dbReference>